<dbReference type="PANTHER" id="PTHR39614">
    <property type="entry name" value="INTEGRAL MEMBRANE PROTEIN"/>
    <property type="match status" value="1"/>
</dbReference>
<reference evidence="4 5" key="1">
    <citation type="submission" date="2019-04" db="EMBL/GenBank/DDBJ databases">
        <title>Friends and foes A comparative genomics studyof 23 Aspergillus species from section Flavi.</title>
        <authorList>
            <consortium name="DOE Joint Genome Institute"/>
            <person name="Kjaerbolling I."/>
            <person name="Vesth T."/>
            <person name="Frisvad J.C."/>
            <person name="Nybo J.L."/>
            <person name="Theobald S."/>
            <person name="Kildgaard S."/>
            <person name="Isbrandt T."/>
            <person name="Kuo A."/>
            <person name="Sato A."/>
            <person name="Lyhne E.K."/>
            <person name="Kogle M.E."/>
            <person name="Wiebenga A."/>
            <person name="Kun R.S."/>
            <person name="Lubbers R.J."/>
            <person name="Makela M.R."/>
            <person name="Barry K."/>
            <person name="Chovatia M."/>
            <person name="Clum A."/>
            <person name="Daum C."/>
            <person name="Haridas S."/>
            <person name="He G."/>
            <person name="LaButti K."/>
            <person name="Lipzen A."/>
            <person name="Mondo S."/>
            <person name="Riley R."/>
            <person name="Salamov A."/>
            <person name="Simmons B.A."/>
            <person name="Magnuson J.K."/>
            <person name="Henrissat B."/>
            <person name="Mortensen U.H."/>
            <person name="Larsen T.O."/>
            <person name="Devries R.P."/>
            <person name="Grigoriev I.V."/>
            <person name="Machida M."/>
            <person name="Baker S.E."/>
            <person name="Andersen M.R."/>
        </authorList>
    </citation>
    <scope>NUCLEOTIDE SEQUENCE [LARGE SCALE GENOMIC DNA]</scope>
    <source>
        <strain evidence="4 5">IBT 29228</strain>
    </source>
</reference>
<accession>A0A5N7BES5</accession>
<organism evidence="4 5">
    <name type="scientific">Aspergillus bertholletiae</name>
    <dbReference type="NCBI Taxonomy" id="1226010"/>
    <lineage>
        <taxon>Eukaryota</taxon>
        <taxon>Fungi</taxon>
        <taxon>Dikarya</taxon>
        <taxon>Ascomycota</taxon>
        <taxon>Pezizomycotina</taxon>
        <taxon>Eurotiomycetes</taxon>
        <taxon>Eurotiomycetidae</taxon>
        <taxon>Eurotiales</taxon>
        <taxon>Aspergillaceae</taxon>
        <taxon>Aspergillus</taxon>
        <taxon>Aspergillus subgen. Circumdati</taxon>
    </lineage>
</organism>
<evidence type="ECO:0000259" key="3">
    <source>
        <dbReference type="Pfam" id="PF20684"/>
    </source>
</evidence>
<gene>
    <name evidence="4" type="ORF">BDV26DRAFT_303083</name>
</gene>
<sequence>MGVYVPPGYSPPFQVVDDSHHGAWIIITGALGLVVSLVSFLIRLYVRLVLSPPFAYDDFVLLGATIFAVVQTSLLFSAASYGFGTTIGLLQHDQLVSVSDILYLITVYVSKCCVVGIHLRLTPQKLHNRISWATLGFCTAWIITSVFIIAINCELNRPWKDAGGQCVNMLKRWQFIVAMDILTEILLFALAATLLAGLFMPLKRKLPIGFAFFFRLPLIVFSVLHIDALNRKISSPDPTLAVVEPILWSQVELNYALVACSVFCLRPFMAAVSTNYGTAGDTNLESGSTSRTPRDHSSSSKSGTRALPSVVNGRERWRVARLRSDESGAPKAGPTGSSIELVERDGPNAVECSGGRMLIQKDVQYTIEFDRGS</sequence>
<keyword evidence="2" id="KW-1133">Transmembrane helix</keyword>
<dbReference type="Pfam" id="PF20684">
    <property type="entry name" value="Fung_rhodopsin"/>
    <property type="match status" value="1"/>
</dbReference>
<feature type="transmembrane region" description="Helical" evidence="2">
    <location>
        <begin position="58"/>
        <end position="81"/>
    </location>
</feature>
<feature type="domain" description="Rhodopsin" evidence="3">
    <location>
        <begin position="42"/>
        <end position="269"/>
    </location>
</feature>
<feature type="region of interest" description="Disordered" evidence="1">
    <location>
        <begin position="281"/>
        <end position="346"/>
    </location>
</feature>
<proteinExistence type="predicted"/>
<dbReference type="PANTHER" id="PTHR39614:SF3">
    <property type="entry name" value="INTEGRAL MEMBRANE PROTEIN"/>
    <property type="match status" value="1"/>
</dbReference>
<evidence type="ECO:0000256" key="2">
    <source>
        <dbReference type="SAM" id="Phobius"/>
    </source>
</evidence>
<dbReference type="AlphaFoldDB" id="A0A5N7BES5"/>
<feature type="transmembrane region" description="Helical" evidence="2">
    <location>
        <begin position="206"/>
        <end position="226"/>
    </location>
</feature>
<feature type="transmembrane region" description="Helical" evidence="2">
    <location>
        <begin position="131"/>
        <end position="151"/>
    </location>
</feature>
<feature type="transmembrane region" description="Helical" evidence="2">
    <location>
        <begin position="23"/>
        <end position="46"/>
    </location>
</feature>
<feature type="transmembrane region" description="Helical" evidence="2">
    <location>
        <begin position="101"/>
        <end position="119"/>
    </location>
</feature>
<feature type="transmembrane region" description="Helical" evidence="2">
    <location>
        <begin position="175"/>
        <end position="199"/>
    </location>
</feature>
<dbReference type="Proteomes" id="UP000326198">
    <property type="component" value="Unassembled WGS sequence"/>
</dbReference>
<protein>
    <recommendedName>
        <fullName evidence="3">Rhodopsin domain-containing protein</fullName>
    </recommendedName>
</protein>
<feature type="compositionally biased region" description="Polar residues" evidence="1">
    <location>
        <begin position="281"/>
        <end position="291"/>
    </location>
</feature>
<keyword evidence="5" id="KW-1185">Reference proteome</keyword>
<dbReference type="InterPro" id="IPR049326">
    <property type="entry name" value="Rhodopsin_dom_fungi"/>
</dbReference>
<keyword evidence="2" id="KW-0812">Transmembrane</keyword>
<dbReference type="OrthoDB" id="3918601at2759"/>
<evidence type="ECO:0000313" key="5">
    <source>
        <dbReference type="Proteomes" id="UP000326198"/>
    </source>
</evidence>
<keyword evidence="2" id="KW-0472">Membrane</keyword>
<evidence type="ECO:0000256" key="1">
    <source>
        <dbReference type="SAM" id="MobiDB-lite"/>
    </source>
</evidence>
<name>A0A5N7BES5_9EURO</name>
<evidence type="ECO:0000313" key="4">
    <source>
        <dbReference type="EMBL" id="KAE8380276.1"/>
    </source>
</evidence>
<dbReference type="EMBL" id="ML736183">
    <property type="protein sequence ID" value="KAE8380276.1"/>
    <property type="molecule type" value="Genomic_DNA"/>
</dbReference>
<feature type="compositionally biased region" description="Basic and acidic residues" evidence="1">
    <location>
        <begin position="313"/>
        <end position="328"/>
    </location>
</feature>